<feature type="transmembrane region" description="Helical" evidence="10">
    <location>
        <begin position="324"/>
        <end position="342"/>
    </location>
</feature>
<keyword evidence="4 10" id="KW-0812">Transmembrane</keyword>
<dbReference type="GO" id="GO:0016020">
    <property type="term" value="C:membrane"/>
    <property type="evidence" value="ECO:0007669"/>
    <property type="project" value="UniProtKB-SubCell"/>
</dbReference>
<evidence type="ECO:0000256" key="6">
    <source>
        <dbReference type="ARBA" id="ARBA00022927"/>
    </source>
</evidence>
<dbReference type="Proteomes" id="UP001152798">
    <property type="component" value="Chromosome 4"/>
</dbReference>
<feature type="transmembrane region" description="Helical" evidence="10">
    <location>
        <begin position="406"/>
        <end position="427"/>
    </location>
</feature>
<dbReference type="InterPro" id="IPR018456">
    <property type="entry name" value="PTR2_symporter_CS"/>
</dbReference>
<evidence type="ECO:0000256" key="1">
    <source>
        <dbReference type="ARBA" id="ARBA00004141"/>
    </source>
</evidence>
<organism evidence="11 12">
    <name type="scientific">Nezara viridula</name>
    <name type="common">Southern green stink bug</name>
    <name type="synonym">Cimex viridulus</name>
    <dbReference type="NCBI Taxonomy" id="85310"/>
    <lineage>
        <taxon>Eukaryota</taxon>
        <taxon>Metazoa</taxon>
        <taxon>Ecdysozoa</taxon>
        <taxon>Arthropoda</taxon>
        <taxon>Hexapoda</taxon>
        <taxon>Insecta</taxon>
        <taxon>Pterygota</taxon>
        <taxon>Neoptera</taxon>
        <taxon>Paraneoptera</taxon>
        <taxon>Hemiptera</taxon>
        <taxon>Heteroptera</taxon>
        <taxon>Panheteroptera</taxon>
        <taxon>Pentatomomorpha</taxon>
        <taxon>Pentatomoidea</taxon>
        <taxon>Pentatomidae</taxon>
        <taxon>Pentatominae</taxon>
        <taxon>Nezara</taxon>
    </lineage>
</organism>
<dbReference type="SUPFAM" id="SSF103473">
    <property type="entry name" value="MFS general substrate transporter"/>
    <property type="match status" value="1"/>
</dbReference>
<comment type="similarity">
    <text evidence="2">Belongs to the major facilitator superfamily. Proton-dependent oligopeptide transporter (POT/PTR) (TC 2.A.17) family.</text>
</comment>
<name>A0A9P0HEV5_NEZVI</name>
<feature type="transmembrane region" description="Helical" evidence="10">
    <location>
        <begin position="250"/>
        <end position="268"/>
    </location>
</feature>
<keyword evidence="5" id="KW-0571">Peptide transport</keyword>
<dbReference type="InterPro" id="IPR000109">
    <property type="entry name" value="POT_fam"/>
</dbReference>
<gene>
    <name evidence="11" type="ORF">NEZAVI_LOCUS9893</name>
</gene>
<feature type="transmembrane region" description="Helical" evidence="10">
    <location>
        <begin position="144"/>
        <end position="167"/>
    </location>
</feature>
<evidence type="ECO:0000256" key="3">
    <source>
        <dbReference type="ARBA" id="ARBA00022448"/>
    </source>
</evidence>
<protein>
    <recommendedName>
        <fullName evidence="9">Oligopeptide transporter 1</fullName>
    </recommendedName>
</protein>
<dbReference type="PANTHER" id="PTHR11654">
    <property type="entry name" value="OLIGOPEPTIDE TRANSPORTER-RELATED"/>
    <property type="match status" value="1"/>
</dbReference>
<keyword evidence="6" id="KW-0653">Protein transport</keyword>
<keyword evidence="12" id="KW-1185">Reference proteome</keyword>
<feature type="transmembrane region" description="Helical" evidence="10">
    <location>
        <begin position="631"/>
        <end position="651"/>
    </location>
</feature>
<evidence type="ECO:0000313" key="11">
    <source>
        <dbReference type="EMBL" id="CAH1400713.1"/>
    </source>
</evidence>
<dbReference type="Gene3D" id="1.20.1250.20">
    <property type="entry name" value="MFS general substrate transporter like domains"/>
    <property type="match status" value="2"/>
</dbReference>
<dbReference type="PROSITE" id="PS01022">
    <property type="entry name" value="PTR2_1"/>
    <property type="match status" value="1"/>
</dbReference>
<feature type="transmembrane region" description="Helical" evidence="10">
    <location>
        <begin position="694"/>
        <end position="713"/>
    </location>
</feature>
<feature type="transmembrane region" description="Helical" evidence="10">
    <location>
        <begin position="114"/>
        <end position="132"/>
    </location>
</feature>
<feature type="transmembrane region" description="Helical" evidence="10">
    <location>
        <begin position="212"/>
        <end position="230"/>
    </location>
</feature>
<evidence type="ECO:0000256" key="10">
    <source>
        <dbReference type="SAM" id="Phobius"/>
    </source>
</evidence>
<evidence type="ECO:0000256" key="4">
    <source>
        <dbReference type="ARBA" id="ARBA00022692"/>
    </source>
</evidence>
<dbReference type="AlphaFoldDB" id="A0A9P0HEV5"/>
<evidence type="ECO:0000256" key="9">
    <source>
        <dbReference type="ARBA" id="ARBA00078114"/>
    </source>
</evidence>
<keyword evidence="8 10" id="KW-0472">Membrane</keyword>
<dbReference type="CDD" id="cd17347">
    <property type="entry name" value="MFS_SLC15A1_2_like"/>
    <property type="match status" value="1"/>
</dbReference>
<accession>A0A9P0HEV5</accession>
<evidence type="ECO:0000256" key="8">
    <source>
        <dbReference type="ARBA" id="ARBA00023136"/>
    </source>
</evidence>
<proteinExistence type="inferred from homology"/>
<dbReference type="GO" id="GO:0006857">
    <property type="term" value="P:oligopeptide transport"/>
    <property type="evidence" value="ECO:0007669"/>
    <property type="project" value="InterPro"/>
</dbReference>
<evidence type="ECO:0000256" key="7">
    <source>
        <dbReference type="ARBA" id="ARBA00022989"/>
    </source>
</evidence>
<evidence type="ECO:0000256" key="2">
    <source>
        <dbReference type="ARBA" id="ARBA00005982"/>
    </source>
</evidence>
<dbReference type="GO" id="GO:0022857">
    <property type="term" value="F:transmembrane transporter activity"/>
    <property type="evidence" value="ECO:0007669"/>
    <property type="project" value="InterPro"/>
</dbReference>
<comment type="subcellular location">
    <subcellularLocation>
        <location evidence="1">Membrane</location>
        <topology evidence="1">Multi-pass membrane protein</topology>
    </subcellularLocation>
</comment>
<evidence type="ECO:0000256" key="5">
    <source>
        <dbReference type="ARBA" id="ARBA00022856"/>
    </source>
</evidence>
<sequence length="739" mass="83114">MVGSRSQTNIGGDPETIQGVVKHFGSRYGASNKEIHRQPKNFDDSELETLLNDYPDDETENRQHGIEKEIKYPKSVFFIISSEFCERFSYYGMRGVLALYLKDSLHYTENNATIIYHMFIVLCYFTPLFGGIMADAWLGKYNTILYVSLLYATGNIVLSFGSVAAFSIPHRELSLFGLFLIAVGTGGIKPCVSSFGGDQFILPQQEQQLRSFFSIFYFSINAGSVISSFLTPMLREYHCLGSNEDCYPLAFGLPAALMIVALVIFVFGSPMYKRNNPQGNIALQVVGCIGHAVAKKISSTKKKEHWLDYAEDKYSVKLIADIKVLMKLIYLFTPTIVFWALYDQQGSKWTFQASRMDGDLGWFTIQPDQMQTLDALLVLFFIPLFESIIYPFLAKLRLVRNPLQKLTVGGFLAAFAFLLSGALEIYIQQENAPLPGRGQSEVILYNPLSCAADVNGLSNKVVLPPQDFLDLKKISSEPVNVTISTACAGSWTGFLELKEKEIFSFMLLNKDEKLSLIRLNMTGGNMEMVKSQSSNPKLKILFSNTDQLSISAQTIDNVRNFTVYYASHQSQQIEMPLNGRYIITVNDTVVTNVNLKQGGIYILMLEGDLKNLTSKLLTVVKPNAISMLWQIPQYVVITCAEIMFAITGLEFSYSESPNSMKSVISSLWLLTDSFGNIIVLIIAGFKMADAAHEMFFYSGLMSIVMLFFISLAYRYSYVDRIKRNQEEDEDVILVDQTRI</sequence>
<evidence type="ECO:0000313" key="12">
    <source>
        <dbReference type="Proteomes" id="UP001152798"/>
    </source>
</evidence>
<reference evidence="11" key="1">
    <citation type="submission" date="2022-01" db="EMBL/GenBank/DDBJ databases">
        <authorList>
            <person name="King R."/>
        </authorList>
    </citation>
    <scope>NUCLEOTIDE SEQUENCE</scope>
</reference>
<dbReference type="Pfam" id="PF00854">
    <property type="entry name" value="PTR2"/>
    <property type="match status" value="2"/>
</dbReference>
<dbReference type="FunFam" id="1.20.1250.20:FF:000049">
    <property type="entry name" value="Solute carrier family 15 member 2"/>
    <property type="match status" value="1"/>
</dbReference>
<keyword evidence="7 10" id="KW-1133">Transmembrane helix</keyword>
<dbReference type="EMBL" id="OV725080">
    <property type="protein sequence ID" value="CAH1400713.1"/>
    <property type="molecule type" value="Genomic_DNA"/>
</dbReference>
<feature type="transmembrane region" description="Helical" evidence="10">
    <location>
        <begin position="663"/>
        <end position="688"/>
    </location>
</feature>
<dbReference type="GO" id="GO:0015031">
    <property type="term" value="P:protein transport"/>
    <property type="evidence" value="ECO:0007669"/>
    <property type="project" value="UniProtKB-KW"/>
</dbReference>
<feature type="transmembrane region" description="Helical" evidence="10">
    <location>
        <begin position="375"/>
        <end position="394"/>
    </location>
</feature>
<dbReference type="InterPro" id="IPR036259">
    <property type="entry name" value="MFS_trans_sf"/>
</dbReference>
<dbReference type="OrthoDB" id="8904098at2759"/>
<keyword evidence="3" id="KW-0813">Transport</keyword>